<dbReference type="Proteomes" id="UP000501727">
    <property type="component" value="Chromosome"/>
</dbReference>
<evidence type="ECO:0000259" key="1">
    <source>
        <dbReference type="Pfam" id="PF20037"/>
    </source>
</evidence>
<evidence type="ECO:0000313" key="2">
    <source>
        <dbReference type="EMBL" id="BCA89733.1"/>
    </source>
</evidence>
<reference evidence="3" key="2">
    <citation type="submission" date="2020-03" db="EMBL/GenBank/DDBJ databases">
        <title>Complete Genome Sequence of Adlercreutzia sp. strain 8CFCBH1 Producing Equol, Isolated from Healthy Japanese Feces.</title>
        <authorList>
            <person name="Ogata Y."/>
            <person name="Sakamoto M."/>
            <person name="Ohkuma M."/>
            <person name="Hattori M."/>
            <person name="Suda W."/>
        </authorList>
    </citation>
    <scope>NUCLEOTIDE SEQUENCE [LARGE SCALE GENOMIC DNA]</scope>
    <source>
        <strain evidence="3">8CFCBH1</strain>
    </source>
</reference>
<dbReference type="InterPro" id="IPR045515">
    <property type="entry name" value="DUF6440"/>
</dbReference>
<accession>A0A6F8SNX2</accession>
<name>A0A6F8SNX2_9ACTN</name>
<dbReference type="KEGG" id="ahat:ADCFC_23520"/>
<organism evidence="2 3">
    <name type="scientific">Adlercreutzia hattorii</name>
    <dbReference type="NCBI Taxonomy" id="2707299"/>
    <lineage>
        <taxon>Bacteria</taxon>
        <taxon>Bacillati</taxon>
        <taxon>Actinomycetota</taxon>
        <taxon>Coriobacteriia</taxon>
        <taxon>Eggerthellales</taxon>
        <taxon>Eggerthellaceae</taxon>
        <taxon>Adlercreutzia</taxon>
    </lineage>
</organism>
<dbReference type="Pfam" id="PF20037">
    <property type="entry name" value="DUF6440"/>
    <property type="match status" value="1"/>
</dbReference>
<dbReference type="AlphaFoldDB" id="A0A6F8SNX2"/>
<protein>
    <recommendedName>
        <fullName evidence="1">DUF6440 domain-containing protein</fullName>
    </recommendedName>
</protein>
<evidence type="ECO:0000313" key="3">
    <source>
        <dbReference type="Proteomes" id="UP000501727"/>
    </source>
</evidence>
<reference evidence="3" key="1">
    <citation type="journal article" date="2020" name="Microbiol. Resour. Announc.">
        <title>Complete Genome Sequence of Adlercreutzia sp. Strain 8CFCBH1, a Potent Producer of Equol, Isolated from Healthy Japanese Feces.</title>
        <authorList>
            <person name="Ogata Y."/>
            <person name="Sakamoto M."/>
            <person name="Ohkuma M."/>
            <person name="Hattori M."/>
            <person name="Suda W."/>
        </authorList>
    </citation>
    <scope>NUCLEOTIDE SEQUENCE [LARGE SCALE GENOMIC DNA]</scope>
    <source>
        <strain evidence="3">8CFCBH1</strain>
    </source>
</reference>
<proteinExistence type="predicted"/>
<feature type="domain" description="DUF6440" evidence="1">
    <location>
        <begin position="7"/>
        <end position="63"/>
    </location>
</feature>
<gene>
    <name evidence="2" type="ORF">ADCFC_22300</name>
</gene>
<dbReference type="EMBL" id="AP022829">
    <property type="protein sequence ID" value="BCA89733.1"/>
    <property type="molecule type" value="Genomic_DNA"/>
</dbReference>
<keyword evidence="3" id="KW-1185">Reference proteome</keyword>
<dbReference type="RefSeq" id="WP_173114773.1">
    <property type="nucleotide sequence ID" value="NZ_AP022829.1"/>
</dbReference>
<sequence>MKENGKRFIQTHAQQDGLANRTYVLVDRETGVNYLLAGFLASSGVNCTGMTILVDSCGNPIVTPVGKNE</sequence>